<gene>
    <name evidence="1" type="ordered locus">TSIB_0704</name>
    <name evidence="2" type="ordered locus">TSIB_0876</name>
</gene>
<organism evidence="1 3">
    <name type="scientific">Thermococcus sibiricus (strain DSM 12597 / MM 739)</name>
    <dbReference type="NCBI Taxonomy" id="604354"/>
    <lineage>
        <taxon>Archaea</taxon>
        <taxon>Methanobacteriati</taxon>
        <taxon>Methanobacteriota</taxon>
        <taxon>Thermococci</taxon>
        <taxon>Thermococcales</taxon>
        <taxon>Thermococcaceae</taxon>
        <taxon>Thermococcus</taxon>
    </lineage>
</organism>
<dbReference type="HOGENOM" id="CLU_2949502_0_0_2"/>
<sequence length="59" mass="6808">MSEYAEELVSLLAHSQVVLLSEVHLCHSLHTPIVKTFKSFDIALEWLHPLPFRRDLPRG</sequence>
<accession>C6A2C3</accession>
<evidence type="ECO:0000313" key="2">
    <source>
        <dbReference type="EMBL" id="ACS89936.1"/>
    </source>
</evidence>
<dbReference type="Proteomes" id="UP000009079">
    <property type="component" value="Chromosome"/>
</dbReference>
<reference evidence="1 3" key="1">
    <citation type="journal article" date="2009" name="Appl. Environ. Microbiol.">
        <title>Metabolic versatility and indigenous origin of the archaeon Thermococcus sibiricus, isolated from a siberian oil reservoir, as revealed by genome analysis.</title>
        <authorList>
            <person name="Mardanov A.V."/>
            <person name="Ravin N.V."/>
            <person name="Svetlitchnyi V.A."/>
            <person name="Beletsky A.V."/>
            <person name="Miroshnichenko M.L."/>
            <person name="Bonch-Osmolovskaya E.A."/>
            <person name="Skryabin K.G."/>
        </authorList>
    </citation>
    <scope>NUCLEOTIDE SEQUENCE [LARGE SCALE GENOMIC DNA]</scope>
    <source>
        <strain evidence="3">DSM 12597 / MM 739</strain>
        <strain evidence="1">MM 739</strain>
    </source>
</reference>
<evidence type="ECO:0000313" key="1">
    <source>
        <dbReference type="EMBL" id="ACS89768.1"/>
    </source>
</evidence>
<evidence type="ECO:0000313" key="3">
    <source>
        <dbReference type="Proteomes" id="UP000009079"/>
    </source>
</evidence>
<dbReference type="AlphaFoldDB" id="C6A2C3"/>
<dbReference type="EMBL" id="CP001463">
    <property type="protein sequence ID" value="ACS89936.1"/>
    <property type="molecule type" value="Genomic_DNA"/>
</dbReference>
<dbReference type="KEGG" id="tsi:TSIB_0876"/>
<dbReference type="KEGG" id="tsi:TSIB_0704"/>
<keyword evidence="3" id="KW-1185">Reference proteome</keyword>
<name>C6A2C3_THESM</name>
<protein>
    <submittedName>
        <fullName evidence="1">Uncharacterized protein</fullName>
    </submittedName>
</protein>
<proteinExistence type="predicted"/>
<dbReference type="EMBL" id="CP001463">
    <property type="protein sequence ID" value="ACS89768.1"/>
    <property type="molecule type" value="Genomic_DNA"/>
</dbReference>